<reference evidence="2 3" key="1">
    <citation type="submission" date="2024-04" db="EMBL/GenBank/DDBJ databases">
        <title>Novel species of the genus Ideonella isolated from streams.</title>
        <authorList>
            <person name="Lu H."/>
        </authorList>
    </citation>
    <scope>NUCLEOTIDE SEQUENCE [LARGE SCALE GENOMIC DNA]</scope>
    <source>
        <strain evidence="2 3">DXS22W</strain>
    </source>
</reference>
<dbReference type="SUPFAM" id="SSF50341">
    <property type="entry name" value="CheW-like"/>
    <property type="match status" value="1"/>
</dbReference>
<keyword evidence="3" id="KW-1185">Reference proteome</keyword>
<dbReference type="InterPro" id="IPR036061">
    <property type="entry name" value="CheW-like_dom_sf"/>
</dbReference>
<dbReference type="Proteomes" id="UP001365405">
    <property type="component" value="Unassembled WGS sequence"/>
</dbReference>
<dbReference type="PROSITE" id="PS50851">
    <property type="entry name" value="CHEW"/>
    <property type="match status" value="1"/>
</dbReference>
<dbReference type="PANTHER" id="PTHR22617:SF23">
    <property type="entry name" value="CHEMOTAXIS PROTEIN CHEW"/>
    <property type="match status" value="1"/>
</dbReference>
<sequence>MANKDALRALQTRLAERMQQVRTEQPGVSWLAVDCGGQGLLFPLKEAGEIFDTGTLVPVPHTQPWFSGVVNLRGGVCSVVDMAAFLGLREAGGTTPEHARLVAFNAALNVNGALLVDRLEGLRHAADMQVVAETDDNGPRPAFAPARWRDAAGRDWQEISLAGLAHEPQFLAIAG</sequence>
<evidence type="ECO:0000313" key="2">
    <source>
        <dbReference type="EMBL" id="MEK8049808.1"/>
    </source>
</evidence>
<organism evidence="2 3">
    <name type="scientific">Pseudaquabacterium inlustre</name>
    <dbReference type="NCBI Taxonomy" id="2984192"/>
    <lineage>
        <taxon>Bacteria</taxon>
        <taxon>Pseudomonadati</taxon>
        <taxon>Pseudomonadota</taxon>
        <taxon>Betaproteobacteria</taxon>
        <taxon>Burkholderiales</taxon>
        <taxon>Sphaerotilaceae</taxon>
        <taxon>Pseudaquabacterium</taxon>
    </lineage>
</organism>
<dbReference type="PANTHER" id="PTHR22617">
    <property type="entry name" value="CHEMOTAXIS SENSOR HISTIDINE KINASE-RELATED"/>
    <property type="match status" value="1"/>
</dbReference>
<dbReference type="InterPro" id="IPR002545">
    <property type="entry name" value="CheW-lke_dom"/>
</dbReference>
<dbReference type="SMART" id="SM00260">
    <property type="entry name" value="CheW"/>
    <property type="match status" value="1"/>
</dbReference>
<evidence type="ECO:0000259" key="1">
    <source>
        <dbReference type="PROSITE" id="PS50851"/>
    </source>
</evidence>
<dbReference type="Pfam" id="PF01584">
    <property type="entry name" value="CheW"/>
    <property type="match status" value="1"/>
</dbReference>
<proteinExistence type="predicted"/>
<gene>
    <name evidence="2" type="ORF">AACH10_06135</name>
</gene>
<feature type="domain" description="CheW-like" evidence="1">
    <location>
        <begin position="27"/>
        <end position="170"/>
    </location>
</feature>
<dbReference type="Gene3D" id="2.40.50.180">
    <property type="entry name" value="CheA-289, Domain 4"/>
    <property type="match status" value="1"/>
</dbReference>
<name>A0ABU9CD48_9BURK</name>
<dbReference type="InterPro" id="IPR039315">
    <property type="entry name" value="CheW"/>
</dbReference>
<protein>
    <submittedName>
        <fullName evidence="2">Chemotaxis protein CheW</fullName>
    </submittedName>
</protein>
<accession>A0ABU9CD48</accession>
<dbReference type="EMBL" id="JBBUTH010000003">
    <property type="protein sequence ID" value="MEK8049808.1"/>
    <property type="molecule type" value="Genomic_DNA"/>
</dbReference>
<comment type="caution">
    <text evidence="2">The sequence shown here is derived from an EMBL/GenBank/DDBJ whole genome shotgun (WGS) entry which is preliminary data.</text>
</comment>
<evidence type="ECO:0000313" key="3">
    <source>
        <dbReference type="Proteomes" id="UP001365405"/>
    </source>
</evidence>
<dbReference type="RefSeq" id="WP_341409485.1">
    <property type="nucleotide sequence ID" value="NZ_JBBUTH010000003.1"/>
</dbReference>